<accession>A0A0C9ZHF8</accession>
<dbReference type="HOGENOM" id="CLU_2967376_0_0_1"/>
<reference evidence="1 2" key="1">
    <citation type="submission" date="2014-04" db="EMBL/GenBank/DDBJ databases">
        <authorList>
            <consortium name="DOE Joint Genome Institute"/>
            <person name="Kuo A."/>
            <person name="Kohler A."/>
            <person name="Costa M.D."/>
            <person name="Nagy L.G."/>
            <person name="Floudas D."/>
            <person name="Copeland A."/>
            <person name="Barry K.W."/>
            <person name="Cichocki N."/>
            <person name="Veneault-Fourrey C."/>
            <person name="LaButti K."/>
            <person name="Lindquist E.A."/>
            <person name="Lipzen A."/>
            <person name="Lundell T."/>
            <person name="Morin E."/>
            <person name="Murat C."/>
            <person name="Sun H."/>
            <person name="Tunlid A."/>
            <person name="Henrissat B."/>
            <person name="Grigoriev I.V."/>
            <person name="Hibbett D.S."/>
            <person name="Martin F."/>
            <person name="Nordberg H.P."/>
            <person name="Cantor M.N."/>
            <person name="Hua S.X."/>
        </authorList>
    </citation>
    <scope>NUCLEOTIDE SEQUENCE [LARGE SCALE GENOMIC DNA]</scope>
    <source>
        <strain evidence="1 2">441</strain>
    </source>
</reference>
<organism evidence="1 2">
    <name type="scientific">Pisolithus microcarpus 441</name>
    <dbReference type="NCBI Taxonomy" id="765257"/>
    <lineage>
        <taxon>Eukaryota</taxon>
        <taxon>Fungi</taxon>
        <taxon>Dikarya</taxon>
        <taxon>Basidiomycota</taxon>
        <taxon>Agaricomycotina</taxon>
        <taxon>Agaricomycetes</taxon>
        <taxon>Agaricomycetidae</taxon>
        <taxon>Boletales</taxon>
        <taxon>Sclerodermatineae</taxon>
        <taxon>Pisolithaceae</taxon>
        <taxon>Pisolithus</taxon>
    </lineage>
</organism>
<keyword evidence="2" id="KW-1185">Reference proteome</keyword>
<sequence>MPSGEFEARVAATLVGCASTVPDCGPIVVFIAANVRKKARSVREDPHLTWNMIFCKRWS</sequence>
<feature type="non-terminal residue" evidence="1">
    <location>
        <position position="1"/>
    </location>
</feature>
<gene>
    <name evidence="1" type="ORF">PISMIDRAFT_683205</name>
</gene>
<name>A0A0C9ZHF8_9AGAM</name>
<evidence type="ECO:0000313" key="2">
    <source>
        <dbReference type="Proteomes" id="UP000054018"/>
    </source>
</evidence>
<proteinExistence type="predicted"/>
<dbReference type="EMBL" id="KN833784">
    <property type="protein sequence ID" value="KIK19423.1"/>
    <property type="molecule type" value="Genomic_DNA"/>
</dbReference>
<dbReference type="Proteomes" id="UP000054018">
    <property type="component" value="Unassembled WGS sequence"/>
</dbReference>
<protein>
    <submittedName>
        <fullName evidence="1">Uncharacterized protein</fullName>
    </submittedName>
</protein>
<dbReference type="AlphaFoldDB" id="A0A0C9ZHF8"/>
<reference evidence="2" key="2">
    <citation type="submission" date="2015-01" db="EMBL/GenBank/DDBJ databases">
        <title>Evolutionary Origins and Diversification of the Mycorrhizal Mutualists.</title>
        <authorList>
            <consortium name="DOE Joint Genome Institute"/>
            <consortium name="Mycorrhizal Genomics Consortium"/>
            <person name="Kohler A."/>
            <person name="Kuo A."/>
            <person name="Nagy L.G."/>
            <person name="Floudas D."/>
            <person name="Copeland A."/>
            <person name="Barry K.W."/>
            <person name="Cichocki N."/>
            <person name="Veneault-Fourrey C."/>
            <person name="LaButti K."/>
            <person name="Lindquist E.A."/>
            <person name="Lipzen A."/>
            <person name="Lundell T."/>
            <person name="Morin E."/>
            <person name="Murat C."/>
            <person name="Riley R."/>
            <person name="Ohm R."/>
            <person name="Sun H."/>
            <person name="Tunlid A."/>
            <person name="Henrissat B."/>
            <person name="Grigoriev I.V."/>
            <person name="Hibbett D.S."/>
            <person name="Martin F."/>
        </authorList>
    </citation>
    <scope>NUCLEOTIDE SEQUENCE [LARGE SCALE GENOMIC DNA]</scope>
    <source>
        <strain evidence="2">441</strain>
    </source>
</reference>
<evidence type="ECO:0000313" key="1">
    <source>
        <dbReference type="EMBL" id="KIK19423.1"/>
    </source>
</evidence>